<comment type="caution">
    <text evidence="1">The sequence shown here is derived from an EMBL/GenBank/DDBJ whole genome shotgun (WGS) entry which is preliminary data.</text>
</comment>
<reference evidence="1 2" key="1">
    <citation type="journal article" date="2015" name="Nature">
        <title>rRNA introns, odd ribosomes, and small enigmatic genomes across a large radiation of phyla.</title>
        <authorList>
            <person name="Brown C.T."/>
            <person name="Hug L.A."/>
            <person name="Thomas B.C."/>
            <person name="Sharon I."/>
            <person name="Castelle C.J."/>
            <person name="Singh A."/>
            <person name="Wilkins M.J."/>
            <person name="Williams K.H."/>
            <person name="Banfield J.F."/>
        </authorList>
    </citation>
    <scope>NUCLEOTIDE SEQUENCE [LARGE SCALE GENOMIC DNA]</scope>
</reference>
<proteinExistence type="predicted"/>
<protein>
    <recommendedName>
        <fullName evidence="3">Caib/baif family protein</fullName>
    </recommendedName>
</protein>
<evidence type="ECO:0000313" key="1">
    <source>
        <dbReference type="EMBL" id="KKQ89258.1"/>
    </source>
</evidence>
<organism evidence="1 2">
    <name type="scientific">Candidatus Curtissbacteria bacterium GW2011_GWC2_38_9</name>
    <dbReference type="NCBI Taxonomy" id="1618414"/>
    <lineage>
        <taxon>Bacteria</taxon>
        <taxon>Candidatus Curtissiibacteriota</taxon>
    </lineage>
</organism>
<dbReference type="Proteomes" id="UP000034893">
    <property type="component" value="Unassembled WGS sequence"/>
</dbReference>
<sequence>MTSKTPNFDKALDAYFSKLELDEKGGQWRTCRFSGEKFYVRPEDVEFYKKIRVPLPTLRLNERWRLIFSFWNSYFLFNTKSALTGEKIISQYPPNTPFKIFEHQKWFGSTQWDPADYAREYKPEVSFFDQFKALQLEVPRPNLFVNSLSVNSDYTNDSVNLKNCYLVFNSSESENCHYSISPIRSRDCIDCFDVFDSSMCIECFESHELYNCRFVEFSKNCMESSFLYDCKNCTHCFGGVNLRNKKYVFFGEQLTKDEYERKVREINLGNRKVLVGYMDKFYELVKMAIHKPNHNEKSVNSTGDYIINSKDCYYGYFVEKSERTAYLIASQEVRDSYDSTAIGAELCYMASGATGCFGVLFSNMMGECRDSEYSDYCGNCHNVFGCVALLNKSFCVFNKQYSEDEYWKLVDEIKTNMLKSGEYGEFFPPHLSPFPYQASVMASYKGYDDFDNAKKYGYRFDEIPEEKLEINIKVLETDNVPDDINDTDDSILDELIFDKKNNKLFRYTNIELDFRRKFGLPLPREHFTSRLKKKREKFGSIDLKFYERTCPVCKSKFETAYSPEDPRIVYCESCYLKEIV</sequence>
<evidence type="ECO:0008006" key="3">
    <source>
        <dbReference type="Google" id="ProtNLM"/>
    </source>
</evidence>
<name>A0A0G0LB50_9BACT</name>
<dbReference type="EMBL" id="LBVP01000018">
    <property type="protein sequence ID" value="KKQ89258.1"/>
    <property type="molecule type" value="Genomic_DNA"/>
</dbReference>
<dbReference type="AlphaFoldDB" id="A0A0G0LB50"/>
<accession>A0A0G0LB50</accession>
<evidence type="ECO:0000313" key="2">
    <source>
        <dbReference type="Proteomes" id="UP000034893"/>
    </source>
</evidence>
<gene>
    <name evidence="1" type="ORF">UT12_C0018G0002</name>
</gene>